<dbReference type="GO" id="GO:0007166">
    <property type="term" value="P:cell surface receptor signaling pathway"/>
    <property type="evidence" value="ECO:0007669"/>
    <property type="project" value="TreeGrafter"/>
</dbReference>
<protein>
    <recommendedName>
        <fullName evidence="4">Ig-like domain-containing protein</fullName>
    </recommendedName>
</protein>
<dbReference type="PROSITE" id="PS50835">
    <property type="entry name" value="IG_LIKE"/>
    <property type="match status" value="1"/>
</dbReference>
<gene>
    <name evidence="5" type="ORF">Q5P01_000350</name>
</gene>
<dbReference type="SMART" id="SM00409">
    <property type="entry name" value="IG"/>
    <property type="match status" value="2"/>
</dbReference>
<dbReference type="Pfam" id="PF13927">
    <property type="entry name" value="Ig_3"/>
    <property type="match status" value="1"/>
</dbReference>
<dbReference type="Gene3D" id="2.60.40.10">
    <property type="entry name" value="Immunoglobulins"/>
    <property type="match status" value="1"/>
</dbReference>
<evidence type="ECO:0000313" key="5">
    <source>
        <dbReference type="EMBL" id="KAK2810768.1"/>
    </source>
</evidence>
<dbReference type="InterPro" id="IPR007110">
    <property type="entry name" value="Ig-like_dom"/>
</dbReference>
<dbReference type="GO" id="GO:0004888">
    <property type="term" value="F:transmembrane signaling receptor activity"/>
    <property type="evidence" value="ECO:0007669"/>
    <property type="project" value="TreeGrafter"/>
</dbReference>
<evidence type="ECO:0000256" key="3">
    <source>
        <dbReference type="SAM" id="SignalP"/>
    </source>
</evidence>
<dbReference type="InterPro" id="IPR013783">
    <property type="entry name" value="Ig-like_fold"/>
</dbReference>
<dbReference type="AlphaFoldDB" id="A0AA88LMQ4"/>
<comment type="caution">
    <text evidence="5">The sequence shown here is derived from an EMBL/GenBank/DDBJ whole genome shotgun (WGS) entry which is preliminary data.</text>
</comment>
<dbReference type="PANTHER" id="PTHR11481">
    <property type="entry name" value="IMMUNOGLOBULIN FC RECEPTOR"/>
    <property type="match status" value="1"/>
</dbReference>
<dbReference type="GO" id="GO:0009897">
    <property type="term" value="C:external side of plasma membrane"/>
    <property type="evidence" value="ECO:0007669"/>
    <property type="project" value="TreeGrafter"/>
</dbReference>
<feature type="chain" id="PRO_5041651807" description="Ig-like domain-containing protein" evidence="3">
    <location>
        <begin position="25"/>
        <end position="298"/>
    </location>
</feature>
<keyword evidence="6" id="KW-1185">Reference proteome</keyword>
<sequence length="298" mass="33075">MELPALCIRLSTGVLVLLVAQVHCSSFAQKTDEAFPRVVPDRLQFFEYDNFSIQCEGIDASAAWRVMMKLIKINPTNDSNRNPPEPWVPTVPPLEKDSGEYWCENGDGDKSSSLNISVTAGFVILDSPTRPVIEGTEVTLHCKNKKTASQQIADFYKDGSHLRTSYNSSSLRIQNVSKSDEGLYKCSFSGLRESPASWLTVVKGSTATLNSRNHPYHVFSFVENPPDHVVYANVQHSMKRRGGFTSPASILTVSSFKVSEFMLGGDDTRIRNIVVIQSLFTFSILCRLRGNSCCLSYG</sequence>
<feature type="domain" description="Ig-like" evidence="4">
    <location>
        <begin position="89"/>
        <end position="197"/>
    </location>
</feature>
<dbReference type="SUPFAM" id="SSF48726">
    <property type="entry name" value="Immunoglobulin"/>
    <property type="match status" value="1"/>
</dbReference>
<dbReference type="PANTHER" id="PTHR11481:SF64">
    <property type="entry name" value="FC RECEPTOR-LIKE PROTEIN 4"/>
    <property type="match status" value="1"/>
</dbReference>
<proteinExistence type="predicted"/>
<feature type="signal peptide" evidence="3">
    <location>
        <begin position="1"/>
        <end position="24"/>
    </location>
</feature>
<evidence type="ECO:0000313" key="6">
    <source>
        <dbReference type="Proteomes" id="UP001187415"/>
    </source>
</evidence>
<accession>A0AA88LMQ4</accession>
<keyword evidence="1 3" id="KW-0732">Signal</keyword>
<dbReference type="GO" id="GO:0006955">
    <property type="term" value="P:immune response"/>
    <property type="evidence" value="ECO:0007669"/>
    <property type="project" value="TreeGrafter"/>
</dbReference>
<evidence type="ECO:0000256" key="1">
    <source>
        <dbReference type="ARBA" id="ARBA00022729"/>
    </source>
</evidence>
<dbReference type="Proteomes" id="UP001187415">
    <property type="component" value="Unassembled WGS sequence"/>
</dbReference>
<reference evidence="5" key="1">
    <citation type="submission" date="2023-07" db="EMBL/GenBank/DDBJ databases">
        <title>Chromosome-level Genome Assembly of Striped Snakehead (Channa striata).</title>
        <authorList>
            <person name="Liu H."/>
        </authorList>
    </citation>
    <scope>NUCLEOTIDE SEQUENCE</scope>
    <source>
        <strain evidence="5">Gz</strain>
        <tissue evidence="5">Muscle</tissue>
    </source>
</reference>
<name>A0AA88LMQ4_CHASR</name>
<dbReference type="InterPro" id="IPR003599">
    <property type="entry name" value="Ig_sub"/>
</dbReference>
<organism evidence="5 6">
    <name type="scientific">Channa striata</name>
    <name type="common">Snakehead murrel</name>
    <name type="synonym">Ophicephalus striatus</name>
    <dbReference type="NCBI Taxonomy" id="64152"/>
    <lineage>
        <taxon>Eukaryota</taxon>
        <taxon>Metazoa</taxon>
        <taxon>Chordata</taxon>
        <taxon>Craniata</taxon>
        <taxon>Vertebrata</taxon>
        <taxon>Euteleostomi</taxon>
        <taxon>Actinopterygii</taxon>
        <taxon>Neopterygii</taxon>
        <taxon>Teleostei</taxon>
        <taxon>Neoteleostei</taxon>
        <taxon>Acanthomorphata</taxon>
        <taxon>Anabantaria</taxon>
        <taxon>Anabantiformes</taxon>
        <taxon>Channoidei</taxon>
        <taxon>Channidae</taxon>
        <taxon>Channa</taxon>
    </lineage>
</organism>
<dbReference type="EMBL" id="JAUPFM010000212">
    <property type="protein sequence ID" value="KAK2810768.1"/>
    <property type="molecule type" value="Genomic_DNA"/>
</dbReference>
<dbReference type="InterPro" id="IPR050488">
    <property type="entry name" value="Ig_Fc_receptor"/>
</dbReference>
<dbReference type="InterPro" id="IPR036179">
    <property type="entry name" value="Ig-like_dom_sf"/>
</dbReference>
<evidence type="ECO:0000259" key="4">
    <source>
        <dbReference type="PROSITE" id="PS50835"/>
    </source>
</evidence>
<evidence type="ECO:0000256" key="2">
    <source>
        <dbReference type="ARBA" id="ARBA00023157"/>
    </source>
</evidence>
<keyword evidence="2" id="KW-1015">Disulfide bond</keyword>